<reference evidence="2 3" key="1">
    <citation type="journal article" date="2007" name="Nature">
        <title>Light stimulates growth of proteorhodopsin-containing marine Flavobacteria.</title>
        <authorList>
            <person name="Gomez-Consarnau L."/>
            <person name="Gonzalez J.M."/>
            <person name="Coll-Llado M."/>
            <person name="Gourdon P."/>
            <person name="Pascher T."/>
            <person name="Neutze R."/>
            <person name="Pedros-Alio C."/>
            <person name="Pinhassi J."/>
        </authorList>
    </citation>
    <scope>NUCLEOTIDE SEQUENCE [LARGE SCALE GENOMIC DNA]</scope>
    <source>
        <strain evidence="2 3">MED217</strain>
    </source>
</reference>
<evidence type="ECO:0000313" key="3">
    <source>
        <dbReference type="Proteomes" id="UP000001601"/>
    </source>
</evidence>
<organism evidence="2 3">
    <name type="scientific">Leeuwenhoekiella blandensis (strain CECT 7118 / CCUG 51940 / KCTC 22103 / MED217)</name>
    <name type="common">Flavobacterium sp. (strain MED217)</name>
    <dbReference type="NCBI Taxonomy" id="398720"/>
    <lineage>
        <taxon>Bacteria</taxon>
        <taxon>Pseudomonadati</taxon>
        <taxon>Bacteroidota</taxon>
        <taxon>Flavobacteriia</taxon>
        <taxon>Flavobacteriales</taxon>
        <taxon>Flavobacteriaceae</taxon>
        <taxon>Leeuwenhoekiella</taxon>
    </lineage>
</organism>
<proteinExistence type="predicted"/>
<dbReference type="OrthoDB" id="1122172at2"/>
<comment type="caution">
    <text evidence="2">The sequence shown here is derived from an EMBL/GenBank/DDBJ whole genome shotgun (WGS) entry which is preliminary data.</text>
</comment>
<accession>A3XP85</accession>
<dbReference type="AlphaFoldDB" id="A3XP85"/>
<dbReference type="eggNOG" id="ENOG5032RQT">
    <property type="taxonomic scope" value="Bacteria"/>
</dbReference>
<gene>
    <name evidence="2" type="ORF">MED217_08840</name>
</gene>
<evidence type="ECO:0008006" key="4">
    <source>
        <dbReference type="Google" id="ProtNLM"/>
    </source>
</evidence>
<sequence length="107" mass="12511">MRRVIVDFKKLTPEILALLVDKYPYGYDDDHIISFKNAKNELIECVEVRTADTIYLVKVSKKLETSMENYDVDDYEDDELNDPIAEIPEKMEGEDEDLEEDDAEDED</sequence>
<evidence type="ECO:0000313" key="2">
    <source>
        <dbReference type="EMBL" id="EAQ48641.1"/>
    </source>
</evidence>
<dbReference type="HOGENOM" id="CLU_142111_0_0_10"/>
<dbReference type="EMBL" id="AANC01000007">
    <property type="protein sequence ID" value="EAQ48641.1"/>
    <property type="molecule type" value="Genomic_DNA"/>
</dbReference>
<dbReference type="RefSeq" id="WP_009780144.1">
    <property type="nucleotide sequence ID" value="NZ_CH672395.1"/>
</dbReference>
<feature type="region of interest" description="Disordered" evidence="1">
    <location>
        <begin position="70"/>
        <end position="107"/>
    </location>
</feature>
<name>A3XP85_LEEBM</name>
<evidence type="ECO:0000256" key="1">
    <source>
        <dbReference type="SAM" id="MobiDB-lite"/>
    </source>
</evidence>
<dbReference type="Proteomes" id="UP000001601">
    <property type="component" value="Unassembled WGS sequence"/>
</dbReference>
<dbReference type="STRING" id="398720.MED217_08840"/>
<protein>
    <recommendedName>
        <fullName evidence="4">DNA primase</fullName>
    </recommendedName>
</protein>
<feature type="compositionally biased region" description="Acidic residues" evidence="1">
    <location>
        <begin position="92"/>
        <end position="107"/>
    </location>
</feature>
<feature type="compositionally biased region" description="Acidic residues" evidence="1">
    <location>
        <begin position="70"/>
        <end position="81"/>
    </location>
</feature>
<keyword evidence="3" id="KW-1185">Reference proteome</keyword>